<evidence type="ECO:0000256" key="5">
    <source>
        <dbReference type="SAM" id="MobiDB-lite"/>
    </source>
</evidence>
<feature type="compositionally biased region" description="Basic and acidic residues" evidence="5">
    <location>
        <begin position="386"/>
        <end position="398"/>
    </location>
</feature>
<feature type="compositionally biased region" description="Low complexity" evidence="5">
    <location>
        <begin position="358"/>
        <end position="369"/>
    </location>
</feature>
<dbReference type="PROSITE" id="PS50016">
    <property type="entry name" value="ZF_PHD_2"/>
    <property type="match status" value="1"/>
</dbReference>
<keyword evidence="3" id="KW-0862">Zinc</keyword>
<sequence length="1130" mass="123818">MSNLTTRPTRSRVSSPFVSSTKILKADNIKTKMSGVSSSGQSILDGWVEPVVPPQRPSYADAGIERHGVVQNMAPLGSRPSLKILKATALLEGAEGTVRPLSMKKTIASNRNTPMSSASAPDPTISFALQPESASGKSGSQMEQNPPLKSPEDDSFSLDVHDQTDLSKQKVATASSPLVVDQMVLSLQQSSALMDTRNLEQDISQREFSHSPIVPPATGLDGLPLINLAQTDRVVELAVQDAVKKKRWPTAYALRTLYDDNRGDISFIRLLEAVYYRYATEKDLDEFERLLKPKKNEGKKDRTGELYFCGDGNHAAARSPIYSAIKALNPPAPAYVTPYNSLPALQPTLNSTERSKSGSRSSSVKILSRAPSPSLESGHVHKKPRRNGDYTGHSDDLGSNRSLNIVGLNALAQKVVEEPKLKSRSMSTSSSSSLSSVDVNLIEEVSISPVRSASNHGLARLGLFGEQPIFISPYANANNFKEAASCADTEARSKVNPSAVSSKSGPKIYTFSVNPPNNNAEVQTRSSSLSSKNSSTMPLSIANSSRNDSMAPTEKLHAPQNIGKKVEVSIPYEINDENSAKRRQAKNFTNCNTNAKVTESFERSSVKSVEIIDGELSAKEPATVAPLIKKPQKVKLNHNTRQKTIIAPQASISLEPGFRIDIIPGSPNNAHRSLHNKEKSYTGLRVKTSPIKKKAGTNAGIPRGICDRNSPIGNNALINNFQKASNCSFSQDDNDDFCASCGGNGEVVCCDGDTCKRSFHFKCVDPPIMPNALPETWFCNECQVKRSGHREEKSGLFRLLLRHLEEKNPGAFSLPLELRGYFESVKTGPDGEYEEIAVSKTRTTNRAGWEEAPDYFKKRDNKGKPILCHACGLQAETPNRVIIPCSFCNLYWHLDCVELPLAKEPAPGRLWKCQAHIDDLLRLIPDALAPAHRFRKIKGLPAIQSGIPRGLKNHGHIEVENETTDSETISQPAFYEERPFGRTHKVTEESIKLEFLTKVKKEGGGYTRARFGEQNAKRRKVWSEANFSDQQAALNLSVLANSCPDIEGFDSLINTLLAEAPLNVINMIALGDADNYTAERTQLKLGDKASLIALKEYINIKLNCLDELGPEEPVRKKPRNSKDCTTKTLQ</sequence>
<name>A0A9X9MMP7_BLUGR</name>
<feature type="region of interest" description="Disordered" evidence="5">
    <location>
        <begin position="347"/>
        <end position="398"/>
    </location>
</feature>
<feature type="compositionally biased region" description="Polar residues" evidence="5">
    <location>
        <begin position="511"/>
        <end position="525"/>
    </location>
</feature>
<keyword evidence="2 4" id="KW-0863">Zinc-finger</keyword>
<dbReference type="Gene3D" id="2.30.30.1150">
    <property type="match status" value="1"/>
</dbReference>
<dbReference type="InterPro" id="IPR013083">
    <property type="entry name" value="Znf_RING/FYVE/PHD"/>
</dbReference>
<feature type="compositionally biased region" description="Polar residues" evidence="5">
    <location>
        <begin position="495"/>
        <end position="504"/>
    </location>
</feature>
<evidence type="ECO:0000313" key="7">
    <source>
        <dbReference type="EMBL" id="VDB93552.1"/>
    </source>
</evidence>
<feature type="domain" description="PHD-type" evidence="6">
    <location>
        <begin position="735"/>
        <end position="785"/>
    </location>
</feature>
<dbReference type="PANTHER" id="PTHR47636">
    <property type="entry name" value="TRANSCRIPTIONAL REGULATORY PROTEIN RCO1"/>
    <property type="match status" value="1"/>
</dbReference>
<feature type="compositionally biased region" description="Basic and acidic residues" evidence="5">
    <location>
        <begin position="1112"/>
        <end position="1130"/>
    </location>
</feature>
<dbReference type="AlphaFoldDB" id="A0A9X9MMP7"/>
<dbReference type="InterPro" id="IPR019787">
    <property type="entry name" value="Znf_PHD-finger"/>
</dbReference>
<dbReference type="SUPFAM" id="SSF57903">
    <property type="entry name" value="FYVE/PHD zinc finger"/>
    <property type="match status" value="2"/>
</dbReference>
<dbReference type="PANTHER" id="PTHR47636:SF1">
    <property type="entry name" value="TRANSCRIPTIONAL REGULATORY PROTEIN RCO1"/>
    <property type="match status" value="1"/>
</dbReference>
<dbReference type="GO" id="GO:0008270">
    <property type="term" value="F:zinc ion binding"/>
    <property type="evidence" value="ECO:0007669"/>
    <property type="project" value="UniProtKB-KW"/>
</dbReference>
<proteinExistence type="predicted"/>
<evidence type="ECO:0000256" key="1">
    <source>
        <dbReference type="ARBA" id="ARBA00022723"/>
    </source>
</evidence>
<organism evidence="7 8">
    <name type="scientific">Blumeria graminis f. sp. tritici</name>
    <dbReference type="NCBI Taxonomy" id="62690"/>
    <lineage>
        <taxon>Eukaryota</taxon>
        <taxon>Fungi</taxon>
        <taxon>Dikarya</taxon>
        <taxon>Ascomycota</taxon>
        <taxon>Pezizomycotina</taxon>
        <taxon>Leotiomycetes</taxon>
        <taxon>Erysiphales</taxon>
        <taxon>Erysiphaceae</taxon>
        <taxon>Blumeria</taxon>
    </lineage>
</organism>
<dbReference type="InterPro" id="IPR019786">
    <property type="entry name" value="Zinc_finger_PHD-type_CS"/>
</dbReference>
<dbReference type="Proteomes" id="UP000324639">
    <property type="component" value="Chromosome Bgt_-09"/>
</dbReference>
<dbReference type="CDD" id="cd15534">
    <property type="entry name" value="PHD2_PHF12_Rco1"/>
    <property type="match status" value="1"/>
</dbReference>
<evidence type="ECO:0000256" key="4">
    <source>
        <dbReference type="PROSITE-ProRule" id="PRU00146"/>
    </source>
</evidence>
<feature type="compositionally biased region" description="Low complexity" evidence="5">
    <location>
        <begin position="526"/>
        <end position="535"/>
    </location>
</feature>
<dbReference type="Gene3D" id="3.30.40.10">
    <property type="entry name" value="Zinc/RING finger domain, C3HC4 (zinc finger)"/>
    <property type="match status" value="1"/>
</dbReference>
<dbReference type="EMBL" id="LR026992">
    <property type="protein sequence ID" value="VDB93552.1"/>
    <property type="molecule type" value="Genomic_DNA"/>
</dbReference>
<protein>
    <submittedName>
        <fullName evidence="7">Bgt-2139</fullName>
    </submittedName>
</protein>
<evidence type="ECO:0000259" key="6">
    <source>
        <dbReference type="PROSITE" id="PS50016"/>
    </source>
</evidence>
<feature type="region of interest" description="Disordered" evidence="5">
    <location>
        <begin position="489"/>
        <end position="538"/>
    </location>
</feature>
<dbReference type="Pfam" id="PF00628">
    <property type="entry name" value="PHD"/>
    <property type="match status" value="1"/>
</dbReference>
<evidence type="ECO:0000256" key="2">
    <source>
        <dbReference type="ARBA" id="ARBA00022771"/>
    </source>
</evidence>
<dbReference type="CDD" id="cd15535">
    <property type="entry name" value="PHD1_Rco1"/>
    <property type="match status" value="1"/>
</dbReference>
<feature type="compositionally biased region" description="Polar residues" evidence="5">
    <location>
        <begin position="132"/>
        <end position="144"/>
    </location>
</feature>
<evidence type="ECO:0000256" key="3">
    <source>
        <dbReference type="ARBA" id="ARBA00022833"/>
    </source>
</evidence>
<keyword evidence="1" id="KW-0479">Metal-binding</keyword>
<dbReference type="InterPro" id="IPR001965">
    <property type="entry name" value="Znf_PHD"/>
</dbReference>
<feature type="region of interest" description="Disordered" evidence="5">
    <location>
        <begin position="111"/>
        <end position="158"/>
    </location>
</feature>
<dbReference type="InterPro" id="IPR052819">
    <property type="entry name" value="Chromatin_regulatory_protein"/>
</dbReference>
<reference evidence="7 8" key="1">
    <citation type="submission" date="2018-08" db="EMBL/GenBank/DDBJ databases">
        <authorList>
            <person name="Muller C M."/>
        </authorList>
    </citation>
    <scope>NUCLEOTIDE SEQUENCE [LARGE SCALE GENOMIC DNA]</scope>
</reference>
<dbReference type="GO" id="GO:0032221">
    <property type="term" value="C:Rpd3S complex"/>
    <property type="evidence" value="ECO:0007669"/>
    <property type="project" value="TreeGrafter"/>
</dbReference>
<gene>
    <name evidence="7" type="ORF">BGT96224V316_LOCUS7200</name>
</gene>
<dbReference type="SMART" id="SM00249">
    <property type="entry name" value="PHD"/>
    <property type="match status" value="2"/>
</dbReference>
<dbReference type="PROSITE" id="PS01359">
    <property type="entry name" value="ZF_PHD_1"/>
    <property type="match status" value="1"/>
</dbReference>
<feature type="region of interest" description="Disordered" evidence="5">
    <location>
        <begin position="1111"/>
        <end position="1130"/>
    </location>
</feature>
<accession>A0A9X9MMP7</accession>
<dbReference type="InterPro" id="IPR011011">
    <property type="entry name" value="Znf_FYVE_PHD"/>
</dbReference>
<dbReference type="GO" id="GO:0006357">
    <property type="term" value="P:regulation of transcription by RNA polymerase II"/>
    <property type="evidence" value="ECO:0007669"/>
    <property type="project" value="TreeGrafter"/>
</dbReference>
<evidence type="ECO:0000313" key="8">
    <source>
        <dbReference type="Proteomes" id="UP000324639"/>
    </source>
</evidence>
<keyword evidence="8" id="KW-1185">Reference proteome</keyword>